<dbReference type="Proteomes" id="UP000238479">
    <property type="component" value="Chromosome 3"/>
</dbReference>
<keyword evidence="2" id="KW-1185">Reference proteome</keyword>
<evidence type="ECO:0000313" key="2">
    <source>
        <dbReference type="Proteomes" id="UP000238479"/>
    </source>
</evidence>
<dbReference type="AlphaFoldDB" id="A0A2P6RA08"/>
<sequence>MNELRMWSLESRKQASRMVMEDDAHGNSSSPLALLEMLNALEDGEKMERKWRDKEDEMDEGIGFESERRSVFIAQKMMNGGWR</sequence>
<dbReference type="Gramene" id="PRQ43267">
    <property type="protein sequence ID" value="PRQ43267"/>
    <property type="gene ID" value="RchiOBHm_Chr3g0466611"/>
</dbReference>
<dbReference type="EMBL" id="PDCK01000041">
    <property type="protein sequence ID" value="PRQ43267.1"/>
    <property type="molecule type" value="Genomic_DNA"/>
</dbReference>
<accession>A0A2P6RA08</accession>
<evidence type="ECO:0000313" key="1">
    <source>
        <dbReference type="EMBL" id="PRQ43267.1"/>
    </source>
</evidence>
<gene>
    <name evidence="1" type="ORF">RchiOBHm_Chr3g0466611</name>
</gene>
<comment type="caution">
    <text evidence="1">The sequence shown here is derived from an EMBL/GenBank/DDBJ whole genome shotgun (WGS) entry which is preliminary data.</text>
</comment>
<name>A0A2P6RA08_ROSCH</name>
<proteinExistence type="predicted"/>
<reference evidence="1 2" key="1">
    <citation type="journal article" date="2018" name="Nat. Genet.">
        <title>The Rosa genome provides new insights in the design of modern roses.</title>
        <authorList>
            <person name="Bendahmane M."/>
        </authorList>
    </citation>
    <scope>NUCLEOTIDE SEQUENCE [LARGE SCALE GENOMIC DNA]</scope>
    <source>
        <strain evidence="2">cv. Old Blush</strain>
    </source>
</reference>
<protein>
    <submittedName>
        <fullName evidence="1">Uncharacterized protein</fullName>
    </submittedName>
</protein>
<organism evidence="1 2">
    <name type="scientific">Rosa chinensis</name>
    <name type="common">China rose</name>
    <dbReference type="NCBI Taxonomy" id="74649"/>
    <lineage>
        <taxon>Eukaryota</taxon>
        <taxon>Viridiplantae</taxon>
        <taxon>Streptophyta</taxon>
        <taxon>Embryophyta</taxon>
        <taxon>Tracheophyta</taxon>
        <taxon>Spermatophyta</taxon>
        <taxon>Magnoliopsida</taxon>
        <taxon>eudicotyledons</taxon>
        <taxon>Gunneridae</taxon>
        <taxon>Pentapetalae</taxon>
        <taxon>rosids</taxon>
        <taxon>fabids</taxon>
        <taxon>Rosales</taxon>
        <taxon>Rosaceae</taxon>
        <taxon>Rosoideae</taxon>
        <taxon>Rosoideae incertae sedis</taxon>
        <taxon>Rosa</taxon>
    </lineage>
</organism>